<feature type="region of interest" description="Disordered" evidence="1">
    <location>
        <begin position="595"/>
        <end position="685"/>
    </location>
</feature>
<feature type="compositionally biased region" description="Low complexity" evidence="1">
    <location>
        <begin position="853"/>
        <end position="874"/>
    </location>
</feature>
<dbReference type="AlphaFoldDB" id="A0A8I5NVF8"/>
<gene>
    <name evidence="2" type="primary">HID1</name>
</gene>
<dbReference type="GO" id="GO:0005829">
    <property type="term" value="C:cytosol"/>
    <property type="evidence" value="ECO:0007669"/>
    <property type="project" value="Ensembl"/>
</dbReference>
<dbReference type="GO" id="GO:0061792">
    <property type="term" value="P:secretory granule maturation"/>
    <property type="evidence" value="ECO:0007669"/>
    <property type="project" value="Ensembl"/>
</dbReference>
<sequence>MWEGSGTPAGRGTLTSLSESLLVTGWANCGLSGQELCNSGPLVPRQPVEATDDAFWDQFWADTATSVQDVFALVPAAEIRAVREESPSNLATLCYKAVEKLVQGAESGCHSEKEKQIVLNCSRLLTRVLPYIFEDPDWRGFFWSTVPGAGRGGQGEEDDENARPLAESLLLAIADLLFCPDFTVQSHRRSTVDSAEDVHSLDSCEYIWEAGVGFAHSPQPNYIHDMNRMELLKLLLTCFSEAMYLPPAPESGSTNPWVQFFCSTENRHALPLFTSLLNTVCAYDPVGYGIPYNHLLFSDYREPLVEEAAQVLIVTLDHDSASSASPTVDGTTTGTAMDDADPPGPENLFVNYLSRIHREEDFQFILKGIARLLSNPLLQTYLPNSTKKIQFHQELLVLFWKLCDFNKKFLFFVLKSSDVLDILVPILFFLNDARADQSRVGLMHIGVFILLLLSGERNFGVRLNKPYSVRVPMDIPVFTGTHADLLIVVFHKIITSGHQRLQPLFDCLLTIVVNVSPYLKSLSMVTANKLLHLLEAFSTTWFLFSAAQNHHLVFFLLEVFNNIIQYQFDGNSNLVYAIIRKRSVFHQLANLPTDPPTIHKALQRRRRTPEPLSRTGSQEGTSMEGSRPAAPAEPGTLKTSLVATPGIDKLTEKSQVSEDGTLRSLEPEPQQSSEDGSPAKGVGDGDSWSQAWLALPFSPGLCSGGWAGALWGHLQQRGRHPVPRTLGPALLTPLGVGAFHRSLPCLLVPAKPLAFRLLIPPPYLSWPLPSLPCQPLALNLSLGWAGPGAWGKGCWAGPSPLWDFQLPVERAHCPPLYPSPNPAIPHPCSFLGTRSPARHGGSSGDHPVHQPVGSGAQRRSGSSPGSQSCRCRPS</sequence>
<dbReference type="GO" id="GO:0000138">
    <property type="term" value="C:Golgi trans cisterna"/>
    <property type="evidence" value="ECO:0007669"/>
    <property type="project" value="Ensembl"/>
</dbReference>
<reference evidence="2 3" key="1">
    <citation type="submission" date="2012-03" db="EMBL/GenBank/DDBJ databases">
        <title>Whole Genome Assembly of Papio anubis.</title>
        <authorList>
            <person name="Liu Y.L."/>
            <person name="Abraham K.A."/>
            <person name="Akbar H.A."/>
            <person name="Ali S.A."/>
            <person name="Anosike U.A."/>
            <person name="Aqrawi P.A."/>
            <person name="Arias F.A."/>
            <person name="Attaway T.A."/>
            <person name="Awwad R.A."/>
            <person name="Babu C.B."/>
            <person name="Bandaranaike D.B."/>
            <person name="Battles P.B."/>
            <person name="Bell A.B."/>
            <person name="Beltran B.B."/>
            <person name="Berhane-Mersha D.B."/>
            <person name="Bess C.B."/>
            <person name="Bickham C.B."/>
            <person name="Bolden T.B."/>
            <person name="Carter K.C."/>
            <person name="Chau D.C."/>
            <person name="Chavez A.C."/>
            <person name="Clerc-Blankenburg K.C."/>
            <person name="Coyle M.C."/>
            <person name="Dao M.D."/>
            <person name="Davila M.L.D."/>
            <person name="Davy-Carroll L.D."/>
            <person name="Denson S.D."/>
            <person name="Dinh H.D."/>
            <person name="Fernandez S.F."/>
            <person name="Fernando P.F."/>
            <person name="Forbes L.F."/>
            <person name="Francis C.F."/>
            <person name="Francisco L.F."/>
            <person name="Fu Q.F."/>
            <person name="Garcia-Iii R.G."/>
            <person name="Garrett T.G."/>
            <person name="Gross S.G."/>
            <person name="Gubbala S.G."/>
            <person name="Hirani K.H."/>
            <person name="Hogues M.H."/>
            <person name="Hollins B.H."/>
            <person name="Jackson L.J."/>
            <person name="Javaid M.J."/>
            <person name="Jhangiani S.J."/>
            <person name="Johnson A.J."/>
            <person name="Johnson B.J."/>
            <person name="Jones J.J."/>
            <person name="Joshi V.J."/>
            <person name="Kalu J.K."/>
            <person name="Khan N.K."/>
            <person name="Korchina V.K."/>
            <person name="Kovar C.K."/>
            <person name="Lago L.L."/>
            <person name="Lara F.L."/>
            <person name="Le T.-K.L."/>
            <person name="Lee S.L."/>
            <person name="Legall-Iii F.L."/>
            <person name="Lemon S.L."/>
            <person name="Liu J.L."/>
            <person name="Liu Y.-S.L."/>
            <person name="Liyanage D.L."/>
            <person name="Lopez J.L."/>
            <person name="Lorensuhewa L.L."/>
            <person name="Mata R.M."/>
            <person name="Mathew T.M."/>
            <person name="Mercado C.M."/>
            <person name="Mercado I.M."/>
            <person name="Morales K.M."/>
            <person name="Morgan M.M."/>
            <person name="Munidasa M.M."/>
            <person name="Ngo D.N."/>
            <person name="Nguyen L.N."/>
            <person name="Nguyen T.N."/>
            <person name="Nguyen N.N."/>
            <person name="Obregon M.O."/>
            <person name="Okwuonu G.O."/>
            <person name="Ongeri F.O."/>
            <person name="Onwere C.O."/>
            <person name="Osifeso I.O."/>
            <person name="Parra A.P."/>
            <person name="Patil S.P."/>
            <person name="Perez A.P."/>
            <person name="Perez Y.P."/>
            <person name="Pham C.P."/>
            <person name="Pu L.-L.P."/>
            <person name="Puazo M.P."/>
            <person name="Quiroz J.Q."/>
            <person name="Rouhana J.R."/>
            <person name="Ruiz M.R."/>
            <person name="Ruiz S.-J.R."/>
            <person name="Saada N.S."/>
            <person name="Santibanez J.S."/>
            <person name="Scheel M.S."/>
            <person name="Schneider B.S."/>
            <person name="Simmons D.S."/>
            <person name="Sisson I.S."/>
            <person name="Tang L.-Y.T."/>
            <person name="Thornton R.T."/>
            <person name="Tisius J.T."/>
            <person name="Toledanes G.T."/>
            <person name="Trejos Z.T."/>
            <person name="Usmani K.U."/>
            <person name="Varghese R.V."/>
            <person name="Vattathil S.V."/>
            <person name="Vee V.V."/>
            <person name="Walker D.W."/>
            <person name="Weissenberger G.W."/>
            <person name="White C.W."/>
            <person name="Williams A.W."/>
            <person name="Woodworth J.W."/>
            <person name="Wright R.W."/>
            <person name="Zhu Y.Z."/>
            <person name="Han Y.H."/>
            <person name="Newsham I.N."/>
            <person name="Nazareth L.N."/>
            <person name="Worley K.W."/>
            <person name="Muzny D.M."/>
            <person name="Rogers J.R."/>
            <person name="Gibbs R.G."/>
        </authorList>
    </citation>
    <scope>NUCLEOTIDE SEQUENCE [LARGE SCALE GENOMIC DNA]</scope>
</reference>
<dbReference type="GeneTree" id="ENSGT00390000003070"/>
<feature type="region of interest" description="Disordered" evidence="1">
    <location>
        <begin position="321"/>
        <end position="340"/>
    </location>
</feature>
<evidence type="ECO:0000313" key="2">
    <source>
        <dbReference type="Ensembl" id="ENSPANP00000058342.1"/>
    </source>
</evidence>
<dbReference type="GO" id="GO:0005881">
    <property type="term" value="C:cytoplasmic microtubule"/>
    <property type="evidence" value="ECO:0007669"/>
    <property type="project" value="Ensembl"/>
</dbReference>
<name>A0A8I5NVF8_PAPAN</name>
<dbReference type="GO" id="GO:0030070">
    <property type="term" value="P:insulin processing"/>
    <property type="evidence" value="ECO:0007669"/>
    <property type="project" value="Ensembl"/>
</dbReference>
<accession>A0A8I5NVF8</accession>
<dbReference type="PANTHER" id="PTHR21575:SF12">
    <property type="entry name" value="PROTEIN HID1"/>
    <property type="match status" value="1"/>
</dbReference>
<reference evidence="2" key="2">
    <citation type="submission" date="2025-08" db="UniProtKB">
        <authorList>
            <consortium name="Ensembl"/>
        </authorList>
    </citation>
    <scope>IDENTIFICATION</scope>
</reference>
<dbReference type="Proteomes" id="UP000028761">
    <property type="component" value="Chromosome 17"/>
</dbReference>
<dbReference type="Ensembl" id="ENSPANT00000070797.1">
    <property type="protein sequence ID" value="ENSPANP00000058342.1"/>
    <property type="gene ID" value="ENSPANG00000020234.3"/>
</dbReference>
<dbReference type="Pfam" id="PF12722">
    <property type="entry name" value="Hid1"/>
    <property type="match status" value="1"/>
</dbReference>
<dbReference type="GO" id="GO:0042144">
    <property type="term" value="P:vacuole fusion, non-autophagic"/>
    <property type="evidence" value="ECO:0007669"/>
    <property type="project" value="Ensembl"/>
</dbReference>
<dbReference type="InterPro" id="IPR026705">
    <property type="entry name" value="Hid-1/Ecm30"/>
</dbReference>
<protein>
    <submittedName>
        <fullName evidence="2">HID1 domain containing</fullName>
    </submittedName>
</protein>
<dbReference type="GO" id="GO:0098548">
    <property type="term" value="C:cytoplasmic side of Golgi membrane"/>
    <property type="evidence" value="ECO:0007669"/>
    <property type="project" value="Ensembl"/>
</dbReference>
<dbReference type="PANTHER" id="PTHR21575">
    <property type="entry name" value="PROTEIN HID1"/>
    <property type="match status" value="1"/>
</dbReference>
<evidence type="ECO:0000256" key="1">
    <source>
        <dbReference type="SAM" id="MobiDB-lite"/>
    </source>
</evidence>
<dbReference type="GO" id="GO:0005797">
    <property type="term" value="C:Golgi medial cisterna"/>
    <property type="evidence" value="ECO:0007669"/>
    <property type="project" value="Ensembl"/>
</dbReference>
<dbReference type="GO" id="GO:0009749">
    <property type="term" value="P:response to glucose"/>
    <property type="evidence" value="ECO:0007669"/>
    <property type="project" value="Ensembl"/>
</dbReference>
<evidence type="ECO:0000313" key="3">
    <source>
        <dbReference type="Proteomes" id="UP000028761"/>
    </source>
</evidence>
<organism evidence="2 3">
    <name type="scientific">Papio anubis</name>
    <name type="common">Olive baboon</name>
    <dbReference type="NCBI Taxonomy" id="9555"/>
    <lineage>
        <taxon>Eukaryota</taxon>
        <taxon>Metazoa</taxon>
        <taxon>Chordata</taxon>
        <taxon>Craniata</taxon>
        <taxon>Vertebrata</taxon>
        <taxon>Euteleostomi</taxon>
        <taxon>Mammalia</taxon>
        <taxon>Eutheria</taxon>
        <taxon>Euarchontoglires</taxon>
        <taxon>Primates</taxon>
        <taxon>Haplorrhini</taxon>
        <taxon>Catarrhini</taxon>
        <taxon>Cercopithecidae</taxon>
        <taxon>Cercopithecinae</taxon>
        <taxon>Papio</taxon>
    </lineage>
</organism>
<feature type="region of interest" description="Disordered" evidence="1">
    <location>
        <begin position="833"/>
        <end position="874"/>
    </location>
</feature>
<reference evidence="2" key="3">
    <citation type="submission" date="2025-09" db="UniProtKB">
        <authorList>
            <consortium name="Ensembl"/>
        </authorList>
    </citation>
    <scope>IDENTIFICATION</scope>
</reference>
<keyword evidence="3" id="KW-1185">Reference proteome</keyword>
<feature type="compositionally biased region" description="Polar residues" evidence="1">
    <location>
        <begin position="614"/>
        <end position="624"/>
    </location>
</feature>
<proteinExistence type="predicted"/>